<comment type="caution">
    <text evidence="1">The sequence shown here is derived from an EMBL/GenBank/DDBJ whole genome shotgun (WGS) entry which is preliminary data.</text>
</comment>
<dbReference type="EMBL" id="BARW01009977">
    <property type="protein sequence ID" value="GAI86242.1"/>
    <property type="molecule type" value="Genomic_DNA"/>
</dbReference>
<dbReference type="Pfam" id="PF20660">
    <property type="entry name" value="DUF6812"/>
    <property type="match status" value="1"/>
</dbReference>
<reference evidence="1" key="1">
    <citation type="journal article" date="2014" name="Front. Microbiol.">
        <title>High frequency of phylogenetically diverse reductive dehalogenase-homologous genes in deep subseafloor sedimentary metagenomes.</title>
        <authorList>
            <person name="Kawai M."/>
            <person name="Futagami T."/>
            <person name="Toyoda A."/>
            <person name="Takaki Y."/>
            <person name="Nishi S."/>
            <person name="Hori S."/>
            <person name="Arai W."/>
            <person name="Tsubouchi T."/>
            <person name="Morono Y."/>
            <person name="Uchiyama I."/>
            <person name="Ito T."/>
            <person name="Fujiyama A."/>
            <person name="Inagaki F."/>
            <person name="Takami H."/>
        </authorList>
    </citation>
    <scope>NUCLEOTIDE SEQUENCE</scope>
    <source>
        <strain evidence="1">Expedition CK06-06</strain>
    </source>
</reference>
<protein>
    <submittedName>
        <fullName evidence="1">Uncharacterized protein</fullName>
    </submittedName>
</protein>
<evidence type="ECO:0000313" key="1">
    <source>
        <dbReference type="EMBL" id="GAI86242.1"/>
    </source>
</evidence>
<sequence length="58" mass="6200">MLNSQLRFIALTNVEICPVADKSESGVSFVAVNKGQILSLAELEQKVPVSGDTHTEGQ</sequence>
<accession>X1RZN2</accession>
<dbReference type="InterPro" id="IPR049210">
    <property type="entry name" value="DUF6812"/>
</dbReference>
<dbReference type="AlphaFoldDB" id="X1RZN2"/>
<gene>
    <name evidence="1" type="ORF">S12H4_19839</name>
</gene>
<organism evidence="1">
    <name type="scientific">marine sediment metagenome</name>
    <dbReference type="NCBI Taxonomy" id="412755"/>
    <lineage>
        <taxon>unclassified sequences</taxon>
        <taxon>metagenomes</taxon>
        <taxon>ecological metagenomes</taxon>
    </lineage>
</organism>
<proteinExistence type="predicted"/>
<name>X1RZN2_9ZZZZ</name>